<protein>
    <submittedName>
        <fullName evidence="1">Uncharacterized protein</fullName>
    </submittedName>
</protein>
<dbReference type="AlphaFoldDB" id="A0A8J1U2V9"/>
<evidence type="ECO:0000313" key="1">
    <source>
        <dbReference type="EMBL" id="CAH1790943.1"/>
    </source>
</evidence>
<feature type="non-terminal residue" evidence="1">
    <location>
        <position position="1"/>
    </location>
</feature>
<accession>A0A8J1U2V9</accession>
<dbReference type="Proteomes" id="UP000749559">
    <property type="component" value="Unassembled WGS sequence"/>
</dbReference>
<evidence type="ECO:0000313" key="2">
    <source>
        <dbReference type="Proteomes" id="UP000749559"/>
    </source>
</evidence>
<dbReference type="EMBL" id="CAIIXF020000008">
    <property type="protein sequence ID" value="CAH1790943.1"/>
    <property type="molecule type" value="Genomic_DNA"/>
</dbReference>
<name>A0A8J1U2V9_OWEFU</name>
<proteinExistence type="predicted"/>
<keyword evidence="2" id="KW-1185">Reference proteome</keyword>
<organism evidence="1 2">
    <name type="scientific">Owenia fusiformis</name>
    <name type="common">Polychaete worm</name>
    <dbReference type="NCBI Taxonomy" id="6347"/>
    <lineage>
        <taxon>Eukaryota</taxon>
        <taxon>Metazoa</taxon>
        <taxon>Spiralia</taxon>
        <taxon>Lophotrochozoa</taxon>
        <taxon>Annelida</taxon>
        <taxon>Polychaeta</taxon>
        <taxon>Sedentaria</taxon>
        <taxon>Canalipalpata</taxon>
        <taxon>Sabellida</taxon>
        <taxon>Oweniida</taxon>
        <taxon>Oweniidae</taxon>
        <taxon>Owenia</taxon>
    </lineage>
</organism>
<gene>
    <name evidence="1" type="ORF">OFUS_LOCUS16094</name>
</gene>
<sequence>KHTVCTAMIRRIAVTTINSHEIRQNRIHDEAANDLDNVFADSIPDNEEESDQGGLLSVDTLGGIPRRNSLRRDSLNIRKNSLPVVERRHSLVRKRSDAAERALVERRISLDSGTRRMSTGVEHKEGSTERPTSILRKDSTTGIRRKDSIKRRRSRISEVTNYGRDIEAYNAIRTKIVDSSELLNITSSLRERMKMLQFMYDDCKDMIDRRSFFKMESPTEFKHGEDTGYDHM</sequence>
<comment type="caution">
    <text evidence="1">The sequence shown here is derived from an EMBL/GenBank/DDBJ whole genome shotgun (WGS) entry which is preliminary data.</text>
</comment>
<reference evidence="1" key="1">
    <citation type="submission" date="2022-03" db="EMBL/GenBank/DDBJ databases">
        <authorList>
            <person name="Martin C."/>
        </authorList>
    </citation>
    <scope>NUCLEOTIDE SEQUENCE</scope>
</reference>